<accession>A0A2T0PVP1</accession>
<dbReference type="SMART" id="SM00943">
    <property type="entry name" value="Prim-Pol"/>
    <property type="match status" value="1"/>
</dbReference>
<dbReference type="Pfam" id="PF13481">
    <property type="entry name" value="AAA_25"/>
    <property type="match status" value="1"/>
</dbReference>
<organism evidence="3 4">
    <name type="scientific">Allonocardiopsis opalescens</name>
    <dbReference type="NCBI Taxonomy" id="1144618"/>
    <lineage>
        <taxon>Bacteria</taxon>
        <taxon>Bacillati</taxon>
        <taxon>Actinomycetota</taxon>
        <taxon>Actinomycetes</taxon>
        <taxon>Streptosporangiales</taxon>
        <taxon>Allonocardiopsis</taxon>
    </lineage>
</organism>
<sequence length="884" mass="93093">MTLSIPDLDPEGGVIAAALAYAAAGWYVLPVDPGTKHPGSVLGKGWPAKSSRDPQVIADWFLLEPHALALHVGRSGAVAFDVDDPAALPPDLAAALAGAGAPHQSTREGVQGRGHHLFQVPPGRMFGNSAAGFEGGWGEVRGKNGIIVVAPSVHAKADDGGRYAWVRTGPLPALPPALAERLRDASESADAATDPEVTQFLAEHTRAERPALLRAITARFTADVAAGRSRHDSMLLPCANAMREARAGMYPARSAAEALCALFVDATSRSRDGVERVLSASWARAEFGGILAWAIAQARAATPAQMAELAEGIEERAPAERDLSDLIAPPAPSAPSAPSTDGALATVHHLNPQAATAEEARRLTRERMIAEEALKLEVREEAKRRLRARQRPAEPPRITALNEFLAIEDPPQRYRLEGLWPLGGRAMLAAQFKAGKTTMVGNLVRSLVDGDPFLGRFTVEPLAEERRVVVIDDELDERMIRAWLRDQGIANPDRAAVLSLRGKLSSFDILDPQVRTQWAAALRAAGAEVVILDCLAPLLDALGLSEDKEAGQLLVAFDELLGEAGVAEAVVVHHMGHSGERSRGASRLRDWPDVEWRLVREKTEGGADDPSAPRYFSAYGRDVDVPESALAFDPASRRLTLTGGSRAGAALRGAREAIVELLATRPGLSGRSIEDELGEEFKRADVRAALKRAVAEGQIRTAPGPRRSVLHSVDETWRDGAAGLLPTPPASAPSHPIQCADECADQIGLNTVSAGGAQCASAPSEIGLIAAPSEPVRRPSGALNPQVTDSVRQCAESAPAQSGASAPVRPPKGGRRTGALTRPDPGPGGELDPSNPVAVVDGSVVDSATGRPLTAAGDDLIDPDTGEIRGTLADLRAALRIPGG</sequence>
<dbReference type="InterPro" id="IPR015330">
    <property type="entry name" value="DNA_primase/pol_bifunc_N"/>
</dbReference>
<dbReference type="SUPFAM" id="SSF56747">
    <property type="entry name" value="Prim-pol domain"/>
    <property type="match status" value="1"/>
</dbReference>
<dbReference type="CDD" id="cd04859">
    <property type="entry name" value="Prim_Pol"/>
    <property type="match status" value="1"/>
</dbReference>
<reference evidence="3 4" key="1">
    <citation type="submission" date="2018-03" db="EMBL/GenBank/DDBJ databases">
        <title>Genomic Encyclopedia of Archaeal and Bacterial Type Strains, Phase II (KMG-II): from individual species to whole genera.</title>
        <authorList>
            <person name="Goeker M."/>
        </authorList>
    </citation>
    <scope>NUCLEOTIDE SEQUENCE [LARGE SCALE GENOMIC DNA]</scope>
    <source>
        <strain evidence="3 4">DSM 45601</strain>
    </source>
</reference>
<name>A0A2T0PVP1_9ACTN</name>
<gene>
    <name evidence="3" type="ORF">CLV72_109208</name>
</gene>
<feature type="domain" description="DNA primase/polymerase bifunctional N-terminal" evidence="2">
    <location>
        <begin position="18"/>
        <end position="178"/>
    </location>
</feature>
<dbReference type="RefSeq" id="WP_170141125.1">
    <property type="nucleotide sequence ID" value="NZ_PVZC01000009.1"/>
</dbReference>
<evidence type="ECO:0000259" key="2">
    <source>
        <dbReference type="SMART" id="SM00943"/>
    </source>
</evidence>
<dbReference type="EMBL" id="PVZC01000009">
    <property type="protein sequence ID" value="PRX95599.1"/>
    <property type="molecule type" value="Genomic_DNA"/>
</dbReference>
<dbReference type="Gene3D" id="3.40.50.300">
    <property type="entry name" value="P-loop containing nucleotide triphosphate hydrolases"/>
    <property type="match status" value="1"/>
</dbReference>
<keyword evidence="4" id="KW-1185">Reference proteome</keyword>
<evidence type="ECO:0000313" key="4">
    <source>
        <dbReference type="Proteomes" id="UP000237846"/>
    </source>
</evidence>
<dbReference type="InterPro" id="IPR027417">
    <property type="entry name" value="P-loop_NTPase"/>
</dbReference>
<evidence type="ECO:0000313" key="3">
    <source>
        <dbReference type="EMBL" id="PRX95599.1"/>
    </source>
</evidence>
<proteinExistence type="predicted"/>
<comment type="caution">
    <text evidence="3">The sequence shown here is derived from an EMBL/GenBank/DDBJ whole genome shotgun (WGS) entry which is preliminary data.</text>
</comment>
<feature type="region of interest" description="Disordered" evidence="1">
    <location>
        <begin position="775"/>
        <end position="836"/>
    </location>
</feature>
<dbReference type="SUPFAM" id="SSF52540">
    <property type="entry name" value="P-loop containing nucleoside triphosphate hydrolases"/>
    <property type="match status" value="1"/>
</dbReference>
<dbReference type="Pfam" id="PF09250">
    <property type="entry name" value="Prim-Pol"/>
    <property type="match status" value="1"/>
</dbReference>
<protein>
    <submittedName>
        <fullName evidence="3">AAA domain-containing protein</fullName>
    </submittedName>
</protein>
<dbReference type="Proteomes" id="UP000237846">
    <property type="component" value="Unassembled WGS sequence"/>
</dbReference>
<dbReference type="AlphaFoldDB" id="A0A2T0PVP1"/>
<evidence type="ECO:0000256" key="1">
    <source>
        <dbReference type="SAM" id="MobiDB-lite"/>
    </source>
</evidence>